<evidence type="ECO:0000256" key="5">
    <source>
        <dbReference type="SAM" id="Phobius"/>
    </source>
</evidence>
<dbReference type="RefSeq" id="WP_099477506.1">
    <property type="nucleotide sequence ID" value="NZ_CP016809.1"/>
</dbReference>
<protein>
    <submittedName>
        <fullName evidence="6">Crp/Fnr family transcriptional regulator</fullName>
    </submittedName>
</protein>
<evidence type="ECO:0000256" key="1">
    <source>
        <dbReference type="ARBA" id="ARBA00004141"/>
    </source>
</evidence>
<organism evidence="6">
    <name type="scientific">Paenibacillus ihbetae</name>
    <dbReference type="NCBI Taxonomy" id="1870820"/>
    <lineage>
        <taxon>Bacteria</taxon>
        <taxon>Bacillati</taxon>
        <taxon>Bacillota</taxon>
        <taxon>Bacilli</taxon>
        <taxon>Bacillales</taxon>
        <taxon>Paenibacillaceae</taxon>
        <taxon>Paenibacillus</taxon>
    </lineage>
</organism>
<dbReference type="PANTHER" id="PTHR39157">
    <property type="entry name" value="INTEGRAL MEMBRANE PROTEIN-RELATED"/>
    <property type="match status" value="1"/>
</dbReference>
<dbReference type="Pfam" id="PF07681">
    <property type="entry name" value="DoxX"/>
    <property type="match status" value="1"/>
</dbReference>
<dbReference type="InterPro" id="IPR032808">
    <property type="entry name" value="DoxX"/>
</dbReference>
<keyword evidence="2 5" id="KW-0812">Transmembrane</keyword>
<evidence type="ECO:0000256" key="4">
    <source>
        <dbReference type="ARBA" id="ARBA00023136"/>
    </source>
</evidence>
<dbReference type="AlphaFoldDB" id="A0A1B2DYS7"/>
<evidence type="ECO:0000256" key="2">
    <source>
        <dbReference type="ARBA" id="ARBA00022692"/>
    </source>
</evidence>
<reference evidence="6" key="1">
    <citation type="submission" date="2016-08" db="EMBL/GenBank/DDBJ databases">
        <title>Complete Genome Seqeunce of Paenibacillus sp. nov. IHBB 9852 from high altitute lake of Indian trans-Himalayas.</title>
        <authorList>
            <person name="Kiran S."/>
            <person name="Swarnkar M.K."/>
            <person name="Rana A."/>
            <person name="Tewari R."/>
            <person name="Gulati A."/>
        </authorList>
    </citation>
    <scope>NUCLEOTIDE SEQUENCE [LARGE SCALE GENOMIC DNA]</scope>
    <source>
        <strain evidence="6">IHBB 9852</strain>
    </source>
</reference>
<dbReference type="EMBL" id="CP016809">
    <property type="protein sequence ID" value="ANY72904.1"/>
    <property type="molecule type" value="Genomic_DNA"/>
</dbReference>
<feature type="transmembrane region" description="Helical" evidence="5">
    <location>
        <begin position="87"/>
        <end position="113"/>
    </location>
</feature>
<comment type="subcellular location">
    <subcellularLocation>
        <location evidence="1">Membrane</location>
        <topology evidence="1">Multi-pass membrane protein</topology>
    </subcellularLocation>
</comment>
<sequence length="174" mass="19286">MWMNWLQTSKIAMWVLTMIRIWLGYKWLTAGWSKLTGGFDASGFLKGAIAKSAGEHPPVQGWWAAFLEHAALPGVKFFNIIVPLGEFLVGLGLILGTFTTFAALMGLVMNFAYLFSGSISTNGQLLLLEFLLILSAANAGKIGLDRWLMPLLKRKFGRQMNVSHHEPLMNNQTA</sequence>
<feature type="transmembrane region" description="Helical" evidence="5">
    <location>
        <begin position="125"/>
        <end position="144"/>
    </location>
</feature>
<keyword evidence="4 5" id="KW-0472">Membrane</keyword>
<dbReference type="KEGG" id="pib:BBD41_10055"/>
<proteinExistence type="predicted"/>
<evidence type="ECO:0000256" key="3">
    <source>
        <dbReference type="ARBA" id="ARBA00022989"/>
    </source>
</evidence>
<name>A0A1B2DYS7_9BACL</name>
<dbReference type="GO" id="GO:0016020">
    <property type="term" value="C:membrane"/>
    <property type="evidence" value="ECO:0007669"/>
    <property type="project" value="UniProtKB-SubCell"/>
</dbReference>
<dbReference type="PANTHER" id="PTHR39157:SF1">
    <property type="entry name" value="DOXX FAMILY PROTEIN"/>
    <property type="match status" value="1"/>
</dbReference>
<keyword evidence="3 5" id="KW-1133">Transmembrane helix</keyword>
<accession>A0A1B2DYS7</accession>
<gene>
    <name evidence="6" type="ORF">BBD41_10055</name>
</gene>
<evidence type="ECO:0000313" key="6">
    <source>
        <dbReference type="EMBL" id="ANY72904.1"/>
    </source>
</evidence>